<protein>
    <submittedName>
        <fullName evidence="2">RCG22783</fullName>
    </submittedName>
</protein>
<organism evidence="2 3">
    <name type="scientific">Rattus norvegicus</name>
    <name type="common">Rat</name>
    <dbReference type="NCBI Taxonomy" id="10116"/>
    <lineage>
        <taxon>Eukaryota</taxon>
        <taxon>Metazoa</taxon>
        <taxon>Chordata</taxon>
        <taxon>Craniata</taxon>
        <taxon>Vertebrata</taxon>
        <taxon>Euteleostomi</taxon>
        <taxon>Mammalia</taxon>
        <taxon>Eutheria</taxon>
        <taxon>Euarchontoglires</taxon>
        <taxon>Glires</taxon>
        <taxon>Rodentia</taxon>
        <taxon>Myomorpha</taxon>
        <taxon>Muroidea</taxon>
        <taxon>Muridae</taxon>
        <taxon>Murinae</taxon>
        <taxon>Rattus</taxon>
    </lineage>
</organism>
<evidence type="ECO:0000313" key="3">
    <source>
        <dbReference type="Proteomes" id="UP000234681"/>
    </source>
</evidence>
<dbReference type="Pfam" id="PF00333">
    <property type="entry name" value="Ribosomal_S5"/>
    <property type="match status" value="1"/>
</dbReference>
<gene>
    <name evidence="2" type="ORF">rCG_22783</name>
</gene>
<dbReference type="AlphaFoldDB" id="A6JYF2"/>
<evidence type="ECO:0000313" key="2">
    <source>
        <dbReference type="EMBL" id="EDL83323.1"/>
    </source>
</evidence>
<name>A6JYF2_RAT</name>
<dbReference type="Proteomes" id="UP000234681">
    <property type="component" value="Chromosome 8"/>
</dbReference>
<dbReference type="EMBL" id="CH474007">
    <property type="protein sequence ID" value="EDL83323.1"/>
    <property type="molecule type" value="Genomic_DNA"/>
</dbReference>
<feature type="domain" description="S5 DRBM" evidence="1">
    <location>
        <begin position="10"/>
        <end position="37"/>
    </location>
</feature>
<proteinExistence type="predicted"/>
<dbReference type="InterPro" id="IPR013810">
    <property type="entry name" value="Ribosomal_uS5_N"/>
</dbReference>
<accession>A6JYF2</accession>
<dbReference type="Gene3D" id="3.30.160.20">
    <property type="match status" value="1"/>
</dbReference>
<reference evidence="2 3" key="1">
    <citation type="submission" date="2005-09" db="EMBL/GenBank/DDBJ databases">
        <authorList>
            <person name="Mural R.J."/>
            <person name="Li P.W."/>
            <person name="Adams M.D."/>
            <person name="Amanatides P.G."/>
            <person name="Baden-Tillson H."/>
            <person name="Barnstead M."/>
            <person name="Chin S.H."/>
            <person name="Dew I."/>
            <person name="Evans C.A."/>
            <person name="Ferriera S."/>
            <person name="Flanigan M."/>
            <person name="Fosler C."/>
            <person name="Glodek A."/>
            <person name="Gu Z."/>
            <person name="Holt R.A."/>
            <person name="Jennings D."/>
            <person name="Kraft C.L."/>
            <person name="Lu F."/>
            <person name="Nguyen T."/>
            <person name="Nusskern D.R."/>
            <person name="Pfannkoch C.M."/>
            <person name="Sitter C."/>
            <person name="Sutton G.G."/>
            <person name="Venter J.C."/>
            <person name="Wang Z."/>
            <person name="Woodage T."/>
            <person name="Zheng X.H."/>
            <person name="Zhong F."/>
        </authorList>
    </citation>
    <scope>NUCLEOTIDE SEQUENCE [LARGE SCALE GENOMIC DNA]</scope>
    <source>
        <strain>BN</strain>
        <strain evidence="3">Sprague-Dawley</strain>
    </source>
</reference>
<sequence>MEDRGRTRILGVKCTKEVANAIRGTIMLAKLSIIPVWRGY</sequence>
<evidence type="ECO:0000259" key="1">
    <source>
        <dbReference type="Pfam" id="PF00333"/>
    </source>
</evidence>